<sequence length="251" mass="27823">MAELLDFTAQFSDLVPSRPLEHFGDSDLTFGGKIVPALKIHEDGGESGCGGKLWIAGELLCEYLLENSDDKGILSKQMNLLGRNKPFANILELGSGTGLVGLCAGSLARTNGGNAKVHITDIDQLVCLMEGNVELNDLASIVSAEKLWWGEPLKLEFGPDAIGNKTDLVLAADCVYLETTFPLLEKTLLDLTEGEAPPVVLMSYRKRRKADRIFFRAIRKNFKVVPITSFDRYDHFLKQRTHLFQLIRTQK</sequence>
<evidence type="ECO:0000256" key="1">
    <source>
        <dbReference type="ARBA" id="ARBA00022679"/>
    </source>
</evidence>
<dbReference type="PANTHER" id="PTHR14614:SF152">
    <property type="entry name" value="PROTEIN-LYSINE N-METHYLTRANSFERASE EFM6"/>
    <property type="match status" value="1"/>
</dbReference>
<gene>
    <name evidence="2" type="ORF">LAQU0_S13e01640g</name>
</gene>
<dbReference type="GO" id="GO:0008757">
    <property type="term" value="F:S-adenosylmethionine-dependent methyltransferase activity"/>
    <property type="evidence" value="ECO:0007669"/>
    <property type="project" value="UniProtKB-ARBA"/>
</dbReference>
<evidence type="ECO:0000313" key="2">
    <source>
        <dbReference type="EMBL" id="CUS24027.1"/>
    </source>
</evidence>
<dbReference type="InterPro" id="IPR029063">
    <property type="entry name" value="SAM-dependent_MTases_sf"/>
</dbReference>
<name>A0A0P1KVG7_9SACH</name>
<dbReference type="OrthoDB" id="407325at2759"/>
<dbReference type="Proteomes" id="UP000236544">
    <property type="component" value="Unassembled WGS sequence"/>
</dbReference>
<dbReference type="PANTHER" id="PTHR14614">
    <property type="entry name" value="HEPATOCELLULAR CARCINOMA-ASSOCIATED ANTIGEN"/>
    <property type="match status" value="1"/>
</dbReference>
<organism evidence="2 3">
    <name type="scientific">Lachancea quebecensis</name>
    <dbReference type="NCBI Taxonomy" id="1654605"/>
    <lineage>
        <taxon>Eukaryota</taxon>
        <taxon>Fungi</taxon>
        <taxon>Dikarya</taxon>
        <taxon>Ascomycota</taxon>
        <taxon>Saccharomycotina</taxon>
        <taxon>Saccharomycetes</taxon>
        <taxon>Saccharomycetales</taxon>
        <taxon>Saccharomycetaceae</taxon>
        <taxon>Lachancea</taxon>
    </lineage>
</organism>
<reference evidence="3" key="1">
    <citation type="submission" date="2015-10" db="EMBL/GenBank/DDBJ databases">
        <authorList>
            <person name="Devillers H."/>
        </authorList>
    </citation>
    <scope>NUCLEOTIDE SEQUENCE [LARGE SCALE GENOMIC DNA]</scope>
</reference>
<dbReference type="SUPFAM" id="SSF53335">
    <property type="entry name" value="S-adenosyl-L-methionine-dependent methyltransferases"/>
    <property type="match status" value="1"/>
</dbReference>
<keyword evidence="1" id="KW-0808">Transferase</keyword>
<dbReference type="Pfam" id="PF10294">
    <property type="entry name" value="Methyltransf_16"/>
    <property type="match status" value="1"/>
</dbReference>
<dbReference type="InterPro" id="IPR019410">
    <property type="entry name" value="Methyltransf_16"/>
</dbReference>
<dbReference type="EMBL" id="LN890566">
    <property type="protein sequence ID" value="CUS24027.1"/>
    <property type="molecule type" value="Genomic_DNA"/>
</dbReference>
<proteinExistence type="predicted"/>
<protein>
    <submittedName>
        <fullName evidence="2">LAQU0S13e01640g1_1</fullName>
    </submittedName>
</protein>
<dbReference type="Gene3D" id="3.40.50.150">
    <property type="entry name" value="Vaccinia Virus protein VP39"/>
    <property type="match status" value="1"/>
</dbReference>
<dbReference type="GO" id="GO:0005829">
    <property type="term" value="C:cytosol"/>
    <property type="evidence" value="ECO:0007669"/>
    <property type="project" value="TreeGrafter"/>
</dbReference>
<evidence type="ECO:0000313" key="3">
    <source>
        <dbReference type="Proteomes" id="UP000236544"/>
    </source>
</evidence>
<keyword evidence="3" id="KW-1185">Reference proteome</keyword>
<accession>A0A0P1KVG7</accession>
<dbReference type="AlphaFoldDB" id="A0A0P1KVG7"/>